<dbReference type="PANTHER" id="PTHR37423:SF2">
    <property type="entry name" value="MEMBRANE-BOUND LYTIC MUREIN TRANSGLYCOSYLASE C"/>
    <property type="match status" value="1"/>
</dbReference>
<dbReference type="RefSeq" id="WP_074962516.1">
    <property type="nucleotide sequence ID" value="NZ_CXPG01000020.1"/>
</dbReference>
<keyword evidence="6" id="KW-0456">Lyase</keyword>
<dbReference type="Proteomes" id="UP000048908">
    <property type="component" value="Unassembled WGS sequence"/>
</dbReference>
<accession>A0A0M6XU60</accession>
<dbReference type="InterPro" id="IPR008939">
    <property type="entry name" value="Lytic_TGlycosylase_superhlx_U"/>
</dbReference>
<dbReference type="EC" id="4.2.2.-" evidence="6"/>
<dbReference type="SUPFAM" id="SSF48435">
    <property type="entry name" value="Bacterial muramidases"/>
    <property type="match status" value="1"/>
</dbReference>
<evidence type="ECO:0000313" key="6">
    <source>
        <dbReference type="EMBL" id="CTQ33745.1"/>
    </source>
</evidence>
<organism evidence="6 7">
    <name type="scientific">Jannaschia rubra</name>
    <dbReference type="NCBI Taxonomy" id="282197"/>
    <lineage>
        <taxon>Bacteria</taxon>
        <taxon>Pseudomonadati</taxon>
        <taxon>Pseudomonadota</taxon>
        <taxon>Alphaproteobacteria</taxon>
        <taxon>Rhodobacterales</taxon>
        <taxon>Roseobacteraceae</taxon>
        <taxon>Jannaschia</taxon>
    </lineage>
</organism>
<dbReference type="STRING" id="282197.SAMN04488517_102580"/>
<dbReference type="PROSITE" id="PS00922">
    <property type="entry name" value="TRANSGLYCOSYLASE"/>
    <property type="match status" value="1"/>
</dbReference>
<feature type="chain" id="PRO_5005807065" evidence="4">
    <location>
        <begin position="22"/>
        <end position="666"/>
    </location>
</feature>
<dbReference type="CDD" id="cd13401">
    <property type="entry name" value="Slt70-like"/>
    <property type="match status" value="1"/>
</dbReference>
<dbReference type="GO" id="GO:0008933">
    <property type="term" value="F:peptidoglycan lytic transglycosylase activity"/>
    <property type="evidence" value="ECO:0007669"/>
    <property type="project" value="InterPro"/>
</dbReference>
<comment type="similarity">
    <text evidence="1">Belongs to the transglycosylase Slt family.</text>
</comment>
<dbReference type="InterPro" id="IPR008258">
    <property type="entry name" value="Transglycosylase_SLT_dom_1"/>
</dbReference>
<evidence type="ECO:0000256" key="2">
    <source>
        <dbReference type="ARBA" id="ARBA00009387"/>
    </source>
</evidence>
<dbReference type="Gene3D" id="1.10.530.10">
    <property type="match status" value="1"/>
</dbReference>
<dbReference type="OrthoDB" id="9815002at2"/>
<dbReference type="Gene3D" id="1.25.20.10">
    <property type="entry name" value="Bacterial muramidases"/>
    <property type="match status" value="1"/>
</dbReference>
<dbReference type="InterPro" id="IPR023346">
    <property type="entry name" value="Lysozyme-like_dom_sf"/>
</dbReference>
<dbReference type="GO" id="GO:0042597">
    <property type="term" value="C:periplasmic space"/>
    <property type="evidence" value="ECO:0007669"/>
    <property type="project" value="InterPro"/>
</dbReference>
<feature type="signal peptide" evidence="4">
    <location>
        <begin position="1"/>
        <end position="21"/>
    </location>
</feature>
<dbReference type="GO" id="GO:0004553">
    <property type="term" value="F:hydrolase activity, hydrolyzing O-glycosyl compounds"/>
    <property type="evidence" value="ECO:0007669"/>
    <property type="project" value="InterPro"/>
</dbReference>
<gene>
    <name evidence="6" type="primary">slt_2</name>
    <name evidence="6" type="ORF">JAN5088_02531</name>
</gene>
<comment type="similarity">
    <text evidence="2">Belongs to the virb1 family.</text>
</comment>
<feature type="domain" description="Transglycosylase SLT" evidence="5">
    <location>
        <begin position="494"/>
        <end position="596"/>
    </location>
</feature>
<name>A0A0M6XU60_9RHOB</name>
<keyword evidence="3 4" id="KW-0732">Signal</keyword>
<protein>
    <submittedName>
        <fullName evidence="6">Soluble lytic murein transglycosylase</fullName>
        <ecNumber evidence="6">4.2.2.-</ecNumber>
    </submittedName>
</protein>
<evidence type="ECO:0000256" key="4">
    <source>
        <dbReference type="SAM" id="SignalP"/>
    </source>
</evidence>
<dbReference type="PROSITE" id="PS51257">
    <property type="entry name" value="PROKAR_LIPOPROTEIN"/>
    <property type="match status" value="1"/>
</dbReference>
<dbReference type="GO" id="GO:0016020">
    <property type="term" value="C:membrane"/>
    <property type="evidence" value="ECO:0007669"/>
    <property type="project" value="InterPro"/>
</dbReference>
<dbReference type="EMBL" id="CXPG01000020">
    <property type="protein sequence ID" value="CTQ33745.1"/>
    <property type="molecule type" value="Genomic_DNA"/>
</dbReference>
<evidence type="ECO:0000313" key="7">
    <source>
        <dbReference type="Proteomes" id="UP000048908"/>
    </source>
</evidence>
<dbReference type="PANTHER" id="PTHR37423">
    <property type="entry name" value="SOLUBLE LYTIC MUREIN TRANSGLYCOSYLASE-RELATED"/>
    <property type="match status" value="1"/>
</dbReference>
<dbReference type="InterPro" id="IPR000189">
    <property type="entry name" value="Transglyc_AS"/>
</dbReference>
<dbReference type="Pfam" id="PF01464">
    <property type="entry name" value="SLT"/>
    <property type="match status" value="1"/>
</dbReference>
<dbReference type="SUPFAM" id="SSF53955">
    <property type="entry name" value="Lysozyme-like"/>
    <property type="match status" value="1"/>
</dbReference>
<evidence type="ECO:0000256" key="1">
    <source>
        <dbReference type="ARBA" id="ARBA00007734"/>
    </source>
</evidence>
<evidence type="ECO:0000256" key="3">
    <source>
        <dbReference type="ARBA" id="ARBA00022729"/>
    </source>
</evidence>
<reference evidence="6 7" key="1">
    <citation type="submission" date="2015-07" db="EMBL/GenBank/DDBJ databases">
        <authorList>
            <person name="Noorani M."/>
        </authorList>
    </citation>
    <scope>NUCLEOTIDE SEQUENCE [LARGE SCALE GENOMIC DNA]</scope>
    <source>
        <strain evidence="6 7">CECT 5088</strain>
    </source>
</reference>
<proteinExistence type="inferred from homology"/>
<dbReference type="AlphaFoldDB" id="A0A0M6XU60"/>
<keyword evidence="7" id="KW-1185">Reference proteome</keyword>
<sequence length="666" mass="71890">MTFRFALAVCAALSCGSPALADPALPAGMAALRTGGETAIRAALTPIADPVARDILMWHLLRARQGTFAEGEAFLQRNPDWPGLELLRAKVEQDIPPATAPDRIVAFFDGRTPETPDGALVLAIALQALGRDTEAETVAIEAWLTRPMSAAAEAGFREIFGTLLHPFDAARLDAMTWSGDTQSAKRVLDRVSGPEAALARARIALRDGRGGVDTLIEAVPEGWRDHQGLAYERFRWRLDRGRIDDALTLLFAHDESADTLGHPEAWAQHRERLARGLMQDGRREDAYRVAANHHLPNALSTEEADSTVAANEWLAGYIALRFMNDPARAVEHFRTFDANVLSPISKGRAGYWLGRALEASGDAAGAASAYGMGAKYQTSFYGQLAAERASLPADPLLAGTESFPPLDRTTFAGSSVLAAARLLDAAGERTLAERFMTHLAESLTRPEIGSLIDVALDEMDDPHIALLIAKRAAQAGHELHEGYFPLTDLAQLDSPVAPELALAIARRESEFDPVVVSHAGASGLMQLMPGTAREMAKLLGAEYRQASLTSDPLYNARLGTAYLGELETEFGFSPVLVPAAYNAGPSRAHRWSSDMGHPADPSVDIVDWIEDVPFAETRNYIMRVSESLLPYRARLSGSTGDVRLMSWLKSGYAELAPAGSKATRGN</sequence>
<dbReference type="GO" id="GO:0000270">
    <property type="term" value="P:peptidoglycan metabolic process"/>
    <property type="evidence" value="ECO:0007669"/>
    <property type="project" value="InterPro"/>
</dbReference>
<evidence type="ECO:0000259" key="5">
    <source>
        <dbReference type="Pfam" id="PF01464"/>
    </source>
</evidence>